<dbReference type="GO" id="GO:0005524">
    <property type="term" value="F:ATP binding"/>
    <property type="evidence" value="ECO:0007669"/>
    <property type="project" value="UniProtKB-KW"/>
</dbReference>
<feature type="domain" description="Histidine kinase" evidence="8">
    <location>
        <begin position="455"/>
        <end position="671"/>
    </location>
</feature>
<evidence type="ECO:0000313" key="9">
    <source>
        <dbReference type="EMBL" id="MDT0621311.1"/>
    </source>
</evidence>
<keyword evidence="10" id="KW-1185">Reference proteome</keyword>
<keyword evidence="9" id="KW-0067">ATP-binding</keyword>
<keyword evidence="4" id="KW-0808">Transferase</keyword>
<accession>A0ABU3BGQ4</accession>
<reference evidence="9 10" key="1">
    <citation type="submission" date="2023-09" db="EMBL/GenBank/DDBJ databases">
        <authorList>
            <person name="Rey-Velasco X."/>
        </authorList>
    </citation>
    <scope>NUCLEOTIDE SEQUENCE [LARGE SCALE GENOMIC DNA]</scope>
    <source>
        <strain evidence="9 10">P007</strain>
    </source>
</reference>
<keyword evidence="7" id="KW-1133">Transmembrane helix</keyword>
<keyword evidence="7" id="KW-0812">Transmembrane</keyword>
<evidence type="ECO:0000256" key="3">
    <source>
        <dbReference type="ARBA" id="ARBA00022553"/>
    </source>
</evidence>
<dbReference type="SMART" id="SM00028">
    <property type="entry name" value="TPR"/>
    <property type="match status" value="5"/>
</dbReference>
<dbReference type="InterPro" id="IPR036890">
    <property type="entry name" value="HATPase_C_sf"/>
</dbReference>
<keyword evidence="5" id="KW-0418">Kinase</keyword>
<keyword evidence="6" id="KW-0902">Two-component regulatory system</keyword>
<dbReference type="InterPro" id="IPR004358">
    <property type="entry name" value="Sig_transdc_His_kin-like_C"/>
</dbReference>
<dbReference type="CDD" id="cd00082">
    <property type="entry name" value="HisKA"/>
    <property type="match status" value="1"/>
</dbReference>
<dbReference type="InterPro" id="IPR005467">
    <property type="entry name" value="His_kinase_dom"/>
</dbReference>
<comment type="catalytic activity">
    <reaction evidence="1">
        <text>ATP + protein L-histidine = ADP + protein N-phospho-L-histidine.</text>
        <dbReference type="EC" id="2.7.13.3"/>
    </reaction>
</comment>
<sequence length="671" mass="75903">MKSYCISNNITKKLTLSIFVLFSFIQLTHSQQLLIDSLLQKRKFYEENLKNYEIDTNYIKNLYTLARTYVYLDHDSTNTIAQRALGYSENIKFKKGIAGSKLALGVSKIFEGNFEEGFKDAEEAREIASLIRADTIHLKSLNAIGMGHFMKSDYAEGYKYCQLGREKAKKLNNLEMSVMFNMNLATSFAIVNDPEQALPYYEECLRLLEIKKDLGGLAQVKSNMGYMFIKTNEIQKAKKYLKESIEEFKKVQNTPWQAFAQINLGEVSLIEKELDSAIQQFKDSKKLLKNIYDPQRKAEACLGLSEAYLLKNDLVKSEQSALMGDSISKSIKFYDGIIRANNLLYRINKSQNNTEKAIAHLETSRSLSDSIEIAENKTKFLMLDAQNNYENEQAKIANQNIKEIETQKIITYLAIILLISAAIILFLIRRNIQTQKRANSELLKINAAKDKVFSIVGHDLKTPISTLQELLELYKSEAITEEQIAEITPRLKNNVDHSAFTLNNLLLWAQNQMNGVSIVKPETINIKEKGKEIVALYQEQIQAKNITVECNCSESMTVFMAEEHLNIILRNITLNAIKYSIKGGKISFNSRDSTENQIIFSVCDNGVGMSKLFINQILNNHSTVSKPGTLNEKGTGLGLKICQDLLVANNGGLTIESTLGRGSCFEMKLPK</sequence>
<evidence type="ECO:0000313" key="10">
    <source>
        <dbReference type="Proteomes" id="UP001250662"/>
    </source>
</evidence>
<dbReference type="InterPro" id="IPR036097">
    <property type="entry name" value="HisK_dim/P_sf"/>
</dbReference>
<dbReference type="PROSITE" id="PS50109">
    <property type="entry name" value="HIS_KIN"/>
    <property type="match status" value="1"/>
</dbReference>
<keyword evidence="7" id="KW-0472">Membrane</keyword>
<dbReference type="SUPFAM" id="SSF48452">
    <property type="entry name" value="TPR-like"/>
    <property type="match status" value="1"/>
</dbReference>
<dbReference type="RefSeq" id="WP_311387434.1">
    <property type="nucleotide sequence ID" value="NZ_JAVRHU010000002.1"/>
</dbReference>
<evidence type="ECO:0000256" key="6">
    <source>
        <dbReference type="ARBA" id="ARBA00023012"/>
    </source>
</evidence>
<dbReference type="PANTHER" id="PTHR43711">
    <property type="entry name" value="TWO-COMPONENT HISTIDINE KINASE"/>
    <property type="match status" value="1"/>
</dbReference>
<comment type="caution">
    <text evidence="9">The sequence shown here is derived from an EMBL/GenBank/DDBJ whole genome shotgun (WGS) entry which is preliminary data.</text>
</comment>
<dbReference type="PRINTS" id="PR00344">
    <property type="entry name" value="BCTRLSENSOR"/>
</dbReference>
<dbReference type="SUPFAM" id="SSF55874">
    <property type="entry name" value="ATPase domain of HSP90 chaperone/DNA topoisomerase II/histidine kinase"/>
    <property type="match status" value="1"/>
</dbReference>
<dbReference type="SMART" id="SM00388">
    <property type="entry name" value="HisKA"/>
    <property type="match status" value="1"/>
</dbReference>
<dbReference type="Pfam" id="PF02518">
    <property type="entry name" value="HATPase_c"/>
    <property type="match status" value="1"/>
</dbReference>
<dbReference type="Gene3D" id="1.25.40.10">
    <property type="entry name" value="Tetratricopeptide repeat domain"/>
    <property type="match status" value="2"/>
</dbReference>
<evidence type="ECO:0000256" key="4">
    <source>
        <dbReference type="ARBA" id="ARBA00022679"/>
    </source>
</evidence>
<keyword evidence="3" id="KW-0597">Phosphoprotein</keyword>
<gene>
    <name evidence="9" type="ORF">RM520_06730</name>
</gene>
<dbReference type="PANTHER" id="PTHR43711:SF31">
    <property type="entry name" value="HISTIDINE KINASE"/>
    <property type="match status" value="1"/>
</dbReference>
<dbReference type="InterPro" id="IPR011990">
    <property type="entry name" value="TPR-like_helical_dom_sf"/>
</dbReference>
<dbReference type="InterPro" id="IPR003594">
    <property type="entry name" value="HATPase_dom"/>
</dbReference>
<evidence type="ECO:0000256" key="5">
    <source>
        <dbReference type="ARBA" id="ARBA00022777"/>
    </source>
</evidence>
<dbReference type="InterPro" id="IPR050736">
    <property type="entry name" value="Sensor_HK_Regulatory"/>
</dbReference>
<dbReference type="SUPFAM" id="SSF47384">
    <property type="entry name" value="Homodimeric domain of signal transducing histidine kinase"/>
    <property type="match status" value="1"/>
</dbReference>
<evidence type="ECO:0000256" key="7">
    <source>
        <dbReference type="SAM" id="Phobius"/>
    </source>
</evidence>
<dbReference type="Proteomes" id="UP001250662">
    <property type="component" value="Unassembled WGS sequence"/>
</dbReference>
<dbReference type="Gene3D" id="3.30.565.10">
    <property type="entry name" value="Histidine kinase-like ATPase, C-terminal domain"/>
    <property type="match status" value="1"/>
</dbReference>
<dbReference type="InterPro" id="IPR003661">
    <property type="entry name" value="HisK_dim/P_dom"/>
</dbReference>
<evidence type="ECO:0000256" key="1">
    <source>
        <dbReference type="ARBA" id="ARBA00000085"/>
    </source>
</evidence>
<dbReference type="EMBL" id="JAVRHU010000002">
    <property type="protein sequence ID" value="MDT0621311.1"/>
    <property type="molecule type" value="Genomic_DNA"/>
</dbReference>
<name>A0ABU3BGQ4_9FLAO</name>
<proteinExistence type="predicted"/>
<dbReference type="InterPro" id="IPR019734">
    <property type="entry name" value="TPR_rpt"/>
</dbReference>
<organism evidence="9 10">
    <name type="scientific">Croceitalea vernalis</name>
    <dbReference type="NCBI Taxonomy" id="3075599"/>
    <lineage>
        <taxon>Bacteria</taxon>
        <taxon>Pseudomonadati</taxon>
        <taxon>Bacteroidota</taxon>
        <taxon>Flavobacteriia</taxon>
        <taxon>Flavobacteriales</taxon>
        <taxon>Flavobacteriaceae</taxon>
        <taxon>Croceitalea</taxon>
    </lineage>
</organism>
<evidence type="ECO:0000259" key="8">
    <source>
        <dbReference type="PROSITE" id="PS50109"/>
    </source>
</evidence>
<feature type="transmembrane region" description="Helical" evidence="7">
    <location>
        <begin position="409"/>
        <end position="428"/>
    </location>
</feature>
<dbReference type="Gene3D" id="1.10.287.130">
    <property type="match status" value="1"/>
</dbReference>
<dbReference type="EC" id="2.7.13.3" evidence="2"/>
<protein>
    <recommendedName>
        <fullName evidence="2">histidine kinase</fullName>
        <ecNumber evidence="2">2.7.13.3</ecNumber>
    </recommendedName>
</protein>
<evidence type="ECO:0000256" key="2">
    <source>
        <dbReference type="ARBA" id="ARBA00012438"/>
    </source>
</evidence>
<keyword evidence="9" id="KW-0547">Nucleotide-binding</keyword>
<dbReference type="SMART" id="SM00387">
    <property type="entry name" value="HATPase_c"/>
    <property type="match status" value="1"/>
</dbReference>